<evidence type="ECO:0000256" key="14">
    <source>
        <dbReference type="PROSITE-ProRule" id="PRU01091"/>
    </source>
</evidence>
<dbReference type="FunFam" id="1.10.10.10:FF:000011">
    <property type="entry name" value="Phosphate regulon transcriptional regulator PhoB"/>
    <property type="match status" value="1"/>
</dbReference>
<dbReference type="Proteomes" id="UP000275727">
    <property type="component" value="Chromosome"/>
</dbReference>
<evidence type="ECO:0000256" key="5">
    <source>
        <dbReference type="ARBA" id="ARBA00022553"/>
    </source>
</evidence>
<comment type="function">
    <text evidence="12">This protein is a positive regulator for the phosphate regulon. Transcription of this operon is positively regulated by PhoB and PhoR when phosphate is limited.</text>
</comment>
<evidence type="ECO:0000256" key="10">
    <source>
        <dbReference type="ARBA" id="ARBA00023159"/>
    </source>
</evidence>
<dbReference type="GO" id="GO:0032993">
    <property type="term" value="C:protein-DNA complex"/>
    <property type="evidence" value="ECO:0007669"/>
    <property type="project" value="TreeGrafter"/>
</dbReference>
<sequence>MKPKILVVEDDANLVELIRYNLEQEDFAVVSTEDGEEALVLADEEKPDLVLLDWMIVNLSGIEVCRRMRREPATANLPIIMLTARTEEADRIRGLEIGADDYITKPFSPRELVARIRAVLRRLRPALAGGNLEYAGIFMDTTAHKVTRDGQPVALGPTEFRLLRHFLEHPGRVFSREQLLDSVWGRDVYVEQRTVDVHIRRLRKAINLDGLPDVIRTVRSAGYSLDTDGRREAVA</sequence>
<dbReference type="Proteomes" id="UP000276029">
    <property type="component" value="Unassembled WGS sequence"/>
</dbReference>
<keyword evidence="20" id="KW-1185">Reference proteome</keyword>
<evidence type="ECO:0000256" key="1">
    <source>
        <dbReference type="ARBA" id="ARBA00004496"/>
    </source>
</evidence>
<dbReference type="SUPFAM" id="SSF52172">
    <property type="entry name" value="CheY-like"/>
    <property type="match status" value="1"/>
</dbReference>
<dbReference type="AlphaFoldDB" id="A0AAD1D9K1"/>
<keyword evidence="11" id="KW-0804">Transcription</keyword>
<dbReference type="PROSITE" id="PS50110">
    <property type="entry name" value="RESPONSE_REGULATORY"/>
    <property type="match status" value="1"/>
</dbReference>
<dbReference type="Gene3D" id="6.10.250.690">
    <property type="match status" value="1"/>
</dbReference>
<feature type="domain" description="Response regulatory" evidence="15">
    <location>
        <begin position="4"/>
        <end position="120"/>
    </location>
</feature>
<dbReference type="SMART" id="SM00862">
    <property type="entry name" value="Trans_reg_C"/>
    <property type="match status" value="1"/>
</dbReference>
<dbReference type="SMART" id="SM00448">
    <property type="entry name" value="REC"/>
    <property type="match status" value="1"/>
</dbReference>
<dbReference type="Pfam" id="PF00486">
    <property type="entry name" value="Trans_reg_C"/>
    <property type="match status" value="1"/>
</dbReference>
<dbReference type="Pfam" id="PF00072">
    <property type="entry name" value="Response_reg"/>
    <property type="match status" value="1"/>
</dbReference>
<dbReference type="Gene3D" id="1.10.10.10">
    <property type="entry name" value="Winged helix-like DNA-binding domain superfamily/Winged helix DNA-binding domain"/>
    <property type="match status" value="1"/>
</dbReference>
<proteinExistence type="predicted"/>
<keyword evidence="5 13" id="KW-0597">Phosphoprotein</keyword>
<evidence type="ECO:0000256" key="11">
    <source>
        <dbReference type="ARBA" id="ARBA00023163"/>
    </source>
</evidence>
<evidence type="ECO:0000256" key="12">
    <source>
        <dbReference type="ARBA" id="ARBA00024735"/>
    </source>
</evidence>
<dbReference type="GO" id="GO:0000976">
    <property type="term" value="F:transcription cis-regulatory region binding"/>
    <property type="evidence" value="ECO:0007669"/>
    <property type="project" value="TreeGrafter"/>
</dbReference>
<evidence type="ECO:0000313" key="19">
    <source>
        <dbReference type="Proteomes" id="UP000275727"/>
    </source>
</evidence>
<keyword evidence="3" id="KW-0813">Transport</keyword>
<dbReference type="SUPFAM" id="SSF46894">
    <property type="entry name" value="C-terminal effector domain of the bipartite response regulators"/>
    <property type="match status" value="1"/>
</dbReference>
<evidence type="ECO:0000256" key="2">
    <source>
        <dbReference type="ARBA" id="ARBA00013332"/>
    </source>
</evidence>
<reference evidence="18 20" key="2">
    <citation type="submission" date="2018-10" db="EMBL/GenBank/DDBJ databases">
        <title>Genomic Encyclopedia of Type Strains, Phase IV (KMG-IV): sequencing the most valuable type-strain genomes for metagenomic binning, comparative biology and taxonomic classification.</title>
        <authorList>
            <person name="Goeker M."/>
        </authorList>
    </citation>
    <scope>NUCLEOTIDE SEQUENCE [LARGE SCALE GENOMIC DNA]</scope>
    <source>
        <strain evidence="18 20">DSM 19791</strain>
    </source>
</reference>
<protein>
    <recommendedName>
        <fullName evidence="2">Phosphate regulon transcriptional regulatory protein PhoB</fullName>
    </recommendedName>
</protein>
<dbReference type="PROSITE" id="PS51755">
    <property type="entry name" value="OMPR_PHOB"/>
    <property type="match status" value="1"/>
</dbReference>
<feature type="DNA-binding region" description="OmpR/PhoB-type" evidence="14">
    <location>
        <begin position="129"/>
        <end position="227"/>
    </location>
</feature>
<gene>
    <name evidence="18" type="ORF">DFR51_2604</name>
    <name evidence="17" type="ORF">SmB9_34270</name>
</gene>
<dbReference type="PANTHER" id="PTHR48111">
    <property type="entry name" value="REGULATOR OF RPOS"/>
    <property type="match status" value="1"/>
</dbReference>
<keyword evidence="9 14" id="KW-0238">DNA-binding</keyword>
<evidence type="ECO:0000256" key="7">
    <source>
        <dbReference type="ARBA" id="ARBA00023012"/>
    </source>
</evidence>
<dbReference type="InterPro" id="IPR011006">
    <property type="entry name" value="CheY-like_superfamily"/>
</dbReference>
<dbReference type="FunFam" id="3.40.50.2300:FF:000001">
    <property type="entry name" value="DNA-binding response regulator PhoB"/>
    <property type="match status" value="1"/>
</dbReference>
<evidence type="ECO:0000313" key="18">
    <source>
        <dbReference type="EMBL" id="RKS87958.1"/>
    </source>
</evidence>
<keyword evidence="4" id="KW-0963">Cytoplasm</keyword>
<keyword evidence="8" id="KW-0805">Transcription regulation</keyword>
<feature type="domain" description="OmpR/PhoB-type" evidence="16">
    <location>
        <begin position="129"/>
        <end position="227"/>
    </location>
</feature>
<dbReference type="EMBL" id="AP018711">
    <property type="protein sequence ID" value="BBE35769.1"/>
    <property type="molecule type" value="Genomic_DNA"/>
</dbReference>
<dbReference type="CDD" id="cd00383">
    <property type="entry name" value="trans_reg_C"/>
    <property type="match status" value="1"/>
</dbReference>
<evidence type="ECO:0000256" key="9">
    <source>
        <dbReference type="ARBA" id="ARBA00023125"/>
    </source>
</evidence>
<name>A0AAD1D9K1_SPHMI</name>
<dbReference type="InterPro" id="IPR039420">
    <property type="entry name" value="WalR-like"/>
</dbReference>
<evidence type="ECO:0000313" key="17">
    <source>
        <dbReference type="EMBL" id="BBE35769.1"/>
    </source>
</evidence>
<dbReference type="PANTHER" id="PTHR48111:SF40">
    <property type="entry name" value="PHOSPHATE REGULON TRANSCRIPTIONAL REGULATORY PROTEIN PHOB"/>
    <property type="match status" value="1"/>
</dbReference>
<evidence type="ECO:0000256" key="8">
    <source>
        <dbReference type="ARBA" id="ARBA00023015"/>
    </source>
</evidence>
<evidence type="ECO:0000256" key="6">
    <source>
        <dbReference type="ARBA" id="ARBA00022592"/>
    </source>
</evidence>
<keyword evidence="7" id="KW-0902">Two-component regulatory system</keyword>
<dbReference type="Gene3D" id="3.40.50.2300">
    <property type="match status" value="1"/>
</dbReference>
<evidence type="ECO:0000259" key="15">
    <source>
        <dbReference type="PROSITE" id="PS50110"/>
    </source>
</evidence>
<dbReference type="InterPro" id="IPR016032">
    <property type="entry name" value="Sig_transdc_resp-reg_C-effctor"/>
</dbReference>
<dbReference type="EMBL" id="RBWX01000009">
    <property type="protein sequence ID" value="RKS87958.1"/>
    <property type="molecule type" value="Genomic_DNA"/>
</dbReference>
<evidence type="ECO:0000256" key="13">
    <source>
        <dbReference type="PROSITE-ProRule" id="PRU00169"/>
    </source>
</evidence>
<dbReference type="NCBIfam" id="TIGR02154">
    <property type="entry name" value="PhoB"/>
    <property type="match status" value="1"/>
</dbReference>
<dbReference type="GO" id="GO:0000156">
    <property type="term" value="F:phosphorelay response regulator activity"/>
    <property type="evidence" value="ECO:0007669"/>
    <property type="project" value="InterPro"/>
</dbReference>
<evidence type="ECO:0000259" key="16">
    <source>
        <dbReference type="PROSITE" id="PS51755"/>
    </source>
</evidence>
<reference evidence="17 19" key="1">
    <citation type="submission" date="2018-06" db="EMBL/GenBank/DDBJ databases">
        <title>Complete Genome Sequence of the Microcystin-Degrading Bacterium Sphingosinicella microcystinivorans Strain B-9.</title>
        <authorList>
            <person name="Jin H."/>
            <person name="Nishizawa T."/>
            <person name="Guo Y."/>
            <person name="Nishizawa A."/>
            <person name="Park H."/>
            <person name="Kato H."/>
            <person name="Tsuji K."/>
            <person name="Harada K."/>
        </authorList>
    </citation>
    <scope>NUCLEOTIDE SEQUENCE [LARGE SCALE GENOMIC DNA]</scope>
    <source>
        <strain evidence="17 19">B9</strain>
    </source>
</reference>
<accession>A0AAD1D9K1</accession>
<dbReference type="InterPro" id="IPR001867">
    <property type="entry name" value="OmpR/PhoB-type_DNA-bd"/>
</dbReference>
<dbReference type="InterPro" id="IPR001789">
    <property type="entry name" value="Sig_transdc_resp-reg_receiver"/>
</dbReference>
<feature type="modified residue" description="4-aspartylphosphate" evidence="13">
    <location>
        <position position="53"/>
    </location>
</feature>
<keyword evidence="10" id="KW-0010">Activator</keyword>
<keyword evidence="6" id="KW-0592">Phosphate transport</keyword>
<evidence type="ECO:0000313" key="20">
    <source>
        <dbReference type="Proteomes" id="UP000276029"/>
    </source>
</evidence>
<organism evidence="17 19">
    <name type="scientific">Sphingosinicella microcystinivorans</name>
    <dbReference type="NCBI Taxonomy" id="335406"/>
    <lineage>
        <taxon>Bacteria</taxon>
        <taxon>Pseudomonadati</taxon>
        <taxon>Pseudomonadota</taxon>
        <taxon>Alphaproteobacteria</taxon>
        <taxon>Sphingomonadales</taxon>
        <taxon>Sphingosinicellaceae</taxon>
        <taxon>Sphingosinicella</taxon>
    </lineage>
</organism>
<dbReference type="InterPro" id="IPR011879">
    <property type="entry name" value="Sig_transdc_resp-reg_PhoB"/>
</dbReference>
<dbReference type="KEGG" id="smic:SmB9_34270"/>
<dbReference type="GO" id="GO:0006817">
    <property type="term" value="P:phosphate ion transport"/>
    <property type="evidence" value="ECO:0007669"/>
    <property type="project" value="UniProtKB-KW"/>
</dbReference>
<dbReference type="RefSeq" id="WP_121051814.1">
    <property type="nucleotide sequence ID" value="NZ_AP018711.1"/>
</dbReference>
<evidence type="ECO:0000256" key="3">
    <source>
        <dbReference type="ARBA" id="ARBA00022448"/>
    </source>
</evidence>
<dbReference type="GO" id="GO:0005829">
    <property type="term" value="C:cytosol"/>
    <property type="evidence" value="ECO:0007669"/>
    <property type="project" value="TreeGrafter"/>
</dbReference>
<comment type="subcellular location">
    <subcellularLocation>
        <location evidence="1">Cytoplasm</location>
    </subcellularLocation>
</comment>
<evidence type="ECO:0000256" key="4">
    <source>
        <dbReference type="ARBA" id="ARBA00022490"/>
    </source>
</evidence>
<dbReference type="InterPro" id="IPR036388">
    <property type="entry name" value="WH-like_DNA-bd_sf"/>
</dbReference>
<dbReference type="GO" id="GO:0006355">
    <property type="term" value="P:regulation of DNA-templated transcription"/>
    <property type="evidence" value="ECO:0007669"/>
    <property type="project" value="InterPro"/>
</dbReference>